<dbReference type="EMBL" id="WAJS01000014">
    <property type="protein sequence ID" value="KAB1648646.1"/>
    <property type="molecule type" value="Genomic_DNA"/>
</dbReference>
<dbReference type="GeneID" id="82191544"/>
<keyword evidence="5 7" id="KW-1133">Transmembrane helix</keyword>
<feature type="transmembrane region" description="Helical" evidence="7">
    <location>
        <begin position="47"/>
        <end position="66"/>
    </location>
</feature>
<feature type="transmembrane region" description="Helical" evidence="7">
    <location>
        <begin position="98"/>
        <end position="118"/>
    </location>
</feature>
<keyword evidence="4" id="KW-1278">Translocase</keyword>
<proteinExistence type="predicted"/>
<dbReference type="GO" id="GO:0016829">
    <property type="term" value="F:lyase activity"/>
    <property type="evidence" value="ECO:0007669"/>
    <property type="project" value="InterPro"/>
</dbReference>
<feature type="transmembrane region" description="Helical" evidence="7">
    <location>
        <begin position="186"/>
        <end position="208"/>
    </location>
</feature>
<evidence type="ECO:0000256" key="3">
    <source>
        <dbReference type="ARBA" id="ARBA00022692"/>
    </source>
</evidence>
<comment type="subcellular location">
    <subcellularLocation>
        <location evidence="1">Cell membrane</location>
        <topology evidence="1">Multi-pass membrane protein</topology>
    </subcellularLocation>
</comment>
<feature type="transmembrane region" description="Helical" evidence="7">
    <location>
        <begin position="235"/>
        <end position="261"/>
    </location>
</feature>
<evidence type="ECO:0000256" key="1">
    <source>
        <dbReference type="ARBA" id="ARBA00004651"/>
    </source>
</evidence>
<feature type="transmembrane region" description="Helical" evidence="7">
    <location>
        <begin position="130"/>
        <end position="151"/>
    </location>
</feature>
<dbReference type="Pfam" id="PF03977">
    <property type="entry name" value="OAD_beta"/>
    <property type="match status" value="1"/>
</dbReference>
<feature type="transmembrane region" description="Helical" evidence="7">
    <location>
        <begin position="374"/>
        <end position="404"/>
    </location>
</feature>
<evidence type="ECO:0000256" key="5">
    <source>
        <dbReference type="ARBA" id="ARBA00022989"/>
    </source>
</evidence>
<dbReference type="NCBIfam" id="TIGR03136">
    <property type="entry name" value="malonate_biotin"/>
    <property type="match status" value="1"/>
</dbReference>
<evidence type="ECO:0000313" key="8">
    <source>
        <dbReference type="EMBL" id="KAB1648646.1"/>
    </source>
</evidence>
<dbReference type="GO" id="GO:0005886">
    <property type="term" value="C:plasma membrane"/>
    <property type="evidence" value="ECO:0007669"/>
    <property type="project" value="UniProtKB-SubCell"/>
</dbReference>
<keyword evidence="2" id="KW-1003">Cell membrane</keyword>
<keyword evidence="9" id="KW-1185">Reference proteome</keyword>
<dbReference type="InterPro" id="IPR017558">
    <property type="entry name" value="Malonate_biotin"/>
</dbReference>
<protein>
    <submittedName>
        <fullName evidence="8">Na+-transporting malonate decarboxylase, carboxybiotin decarboxylase subunit</fullName>
    </submittedName>
</protein>
<dbReference type="PANTHER" id="PTHR35806:SF1">
    <property type="entry name" value="OXALOACETATE DECARBOXYLASE BETA CHAIN 2"/>
    <property type="match status" value="1"/>
</dbReference>
<keyword evidence="6 7" id="KW-0472">Membrane</keyword>
<comment type="caution">
    <text evidence="8">The sequence shown here is derived from an EMBL/GenBank/DDBJ whole genome shotgun (WGS) entry which is preliminary data.</text>
</comment>
<evidence type="ECO:0000256" key="7">
    <source>
        <dbReference type="SAM" id="Phobius"/>
    </source>
</evidence>
<organism evidence="8 9">
    <name type="scientific">Adlercreutzia muris</name>
    <dbReference type="NCBI Taxonomy" id="1796610"/>
    <lineage>
        <taxon>Bacteria</taxon>
        <taxon>Bacillati</taxon>
        <taxon>Actinomycetota</taxon>
        <taxon>Coriobacteriia</taxon>
        <taxon>Eggerthellales</taxon>
        <taxon>Eggerthellaceae</taxon>
        <taxon>Adlercreutzia</taxon>
    </lineage>
</organism>
<feature type="transmembrane region" description="Helical" evidence="7">
    <location>
        <begin position="20"/>
        <end position="40"/>
    </location>
</feature>
<gene>
    <name evidence="8" type="primary">madB</name>
    <name evidence="8" type="ORF">F8D48_05730</name>
</gene>
<dbReference type="RefSeq" id="WP_016310354.1">
    <property type="nucleotide sequence ID" value="NZ_CAKODJ010000031.1"/>
</dbReference>
<dbReference type="GO" id="GO:0006814">
    <property type="term" value="P:sodium ion transport"/>
    <property type="evidence" value="ECO:0007669"/>
    <property type="project" value="InterPro"/>
</dbReference>
<dbReference type="PANTHER" id="PTHR35806">
    <property type="entry name" value="OXALOACETATE DECARBOXYLASE BETA CHAIN 2"/>
    <property type="match status" value="1"/>
</dbReference>
<feature type="transmembrane region" description="Helical" evidence="7">
    <location>
        <begin position="310"/>
        <end position="335"/>
    </location>
</feature>
<dbReference type="InterPro" id="IPR005661">
    <property type="entry name" value="OadB_MmdB"/>
</dbReference>
<reference evidence="8 9" key="1">
    <citation type="submission" date="2019-09" db="EMBL/GenBank/DDBJ databases">
        <title>Whole genome shotgun sequencing (WGS) of Ellagibacter isourolithinifaciens DSM 104140(T) and Adlercreutzia muris DSM 29508(T).</title>
        <authorList>
            <person name="Stoll D.A."/>
            <person name="Danylec N."/>
            <person name="Huch M."/>
        </authorList>
    </citation>
    <scope>NUCLEOTIDE SEQUENCE [LARGE SCALE GENOMIC DNA]</scope>
    <source>
        <strain evidence="8 9">DSM 29508</strain>
    </source>
</reference>
<name>A0A7C8BRQ8_9ACTN</name>
<feature type="transmembrane region" description="Helical" evidence="7">
    <location>
        <begin position="281"/>
        <end position="303"/>
    </location>
</feature>
<accession>A0A7C8BRQ8</accession>
<evidence type="ECO:0000256" key="4">
    <source>
        <dbReference type="ARBA" id="ARBA00022967"/>
    </source>
</evidence>
<dbReference type="AlphaFoldDB" id="A0A7C8BRQ8"/>
<sequence>MDVLAQIFPGIATLFMTDPVLGAVRVGLTILGFVLAYFGFKGKLEPLIMVPMGLGMIAVNCGVLFLDGGTTGTLIIDPLVSETDDLMTAIQVNFLQPIYNFMFSNNLIACLVFMGIGARSEISFLLARPWTCIIIAIFAELGTFVTLALGVDFFGLDPASAASVAIIGGADGPMVLFGTLMMKPELFVSVSIIAYLYLSLTYAGYPYIIKAMVPKKYRGIDIEFDMPQVSQKAKFVFIVVVCLLLCLLLPVAAPLMLSFFLGMAVKEAKIMPYQELLEGGITSFSSLFLGLVLGCLCEASTILNPTVGIILVLGILALAISAVGGIAGGWVMYFVGKKTGKSFNPAVGIAGISCMPTTTKLAQHAVEEENPFAIVIPIAMGCNISGVIVSAIAAGVFVATIGLVL</sequence>
<dbReference type="Proteomes" id="UP000479639">
    <property type="component" value="Unassembled WGS sequence"/>
</dbReference>
<evidence type="ECO:0000256" key="6">
    <source>
        <dbReference type="ARBA" id="ARBA00023136"/>
    </source>
</evidence>
<evidence type="ECO:0000256" key="2">
    <source>
        <dbReference type="ARBA" id="ARBA00022475"/>
    </source>
</evidence>
<evidence type="ECO:0000313" key="9">
    <source>
        <dbReference type="Proteomes" id="UP000479639"/>
    </source>
</evidence>
<keyword evidence="3 7" id="KW-0812">Transmembrane</keyword>